<dbReference type="Proteomes" id="UP001164539">
    <property type="component" value="Chromosome 6"/>
</dbReference>
<reference evidence="1 2" key="1">
    <citation type="journal article" date="2023" name="Science">
        <title>Complex scaffold remodeling in plant triterpene biosynthesis.</title>
        <authorList>
            <person name="De La Pena R."/>
            <person name="Hodgson H."/>
            <person name="Liu J.C."/>
            <person name="Stephenson M.J."/>
            <person name="Martin A.C."/>
            <person name="Owen C."/>
            <person name="Harkess A."/>
            <person name="Leebens-Mack J."/>
            <person name="Jimenez L.E."/>
            <person name="Osbourn A."/>
            <person name="Sattely E.S."/>
        </authorList>
    </citation>
    <scope>NUCLEOTIDE SEQUENCE [LARGE SCALE GENOMIC DNA]</scope>
    <source>
        <strain evidence="2">cv. JPN11</strain>
        <tissue evidence="1">Leaf</tissue>
    </source>
</reference>
<dbReference type="EMBL" id="CM051399">
    <property type="protein sequence ID" value="KAJ4716664.1"/>
    <property type="molecule type" value="Genomic_DNA"/>
</dbReference>
<proteinExistence type="predicted"/>
<sequence length="77" mass="8877">MHYANKLSVFCVNFAPLLPFPLLLLFYGFQDVFSNIESCDELNMNKYSVSVGHRIKEFCLLIVSRFASRGRDGRRGK</sequence>
<organism evidence="1 2">
    <name type="scientific">Melia azedarach</name>
    <name type="common">Chinaberry tree</name>
    <dbReference type="NCBI Taxonomy" id="155640"/>
    <lineage>
        <taxon>Eukaryota</taxon>
        <taxon>Viridiplantae</taxon>
        <taxon>Streptophyta</taxon>
        <taxon>Embryophyta</taxon>
        <taxon>Tracheophyta</taxon>
        <taxon>Spermatophyta</taxon>
        <taxon>Magnoliopsida</taxon>
        <taxon>eudicotyledons</taxon>
        <taxon>Gunneridae</taxon>
        <taxon>Pentapetalae</taxon>
        <taxon>rosids</taxon>
        <taxon>malvids</taxon>
        <taxon>Sapindales</taxon>
        <taxon>Meliaceae</taxon>
        <taxon>Melia</taxon>
    </lineage>
</organism>
<evidence type="ECO:0000313" key="1">
    <source>
        <dbReference type="EMBL" id="KAJ4716664.1"/>
    </source>
</evidence>
<gene>
    <name evidence="1" type="ORF">OWV82_011646</name>
</gene>
<name>A0ACC1XZ26_MELAZ</name>
<protein>
    <submittedName>
        <fullName evidence="1">Uncharacterized protein</fullName>
    </submittedName>
</protein>
<keyword evidence="2" id="KW-1185">Reference proteome</keyword>
<comment type="caution">
    <text evidence="1">The sequence shown here is derived from an EMBL/GenBank/DDBJ whole genome shotgun (WGS) entry which is preliminary data.</text>
</comment>
<accession>A0ACC1XZ26</accession>
<evidence type="ECO:0000313" key="2">
    <source>
        <dbReference type="Proteomes" id="UP001164539"/>
    </source>
</evidence>